<proteinExistence type="predicted"/>
<protein>
    <submittedName>
        <fullName evidence="2">Uncharacterized protein</fullName>
    </submittedName>
</protein>
<reference evidence="2 3" key="1">
    <citation type="journal article" date="2014" name="Nature">
        <title>Sequential evolution of bacterial morphology by co-option of a developmental regulator.</title>
        <authorList>
            <person name="Jiang C."/>
            <person name="Brown P.J."/>
            <person name="Ducret A."/>
            <person name="Brun Y.V."/>
        </authorList>
    </citation>
    <scope>NUCLEOTIDE SEQUENCE [LARGE SCALE GENOMIC DNA]</scope>
    <source>
        <strain evidence="2 3">DSM 16100</strain>
    </source>
</reference>
<feature type="transmembrane region" description="Helical" evidence="1">
    <location>
        <begin position="89"/>
        <end position="107"/>
    </location>
</feature>
<name>V4RTF6_9CAUL</name>
<comment type="caution">
    <text evidence="2">The sequence shown here is derived from an EMBL/GenBank/DDBJ whole genome shotgun (WGS) entry which is preliminary data.</text>
</comment>
<keyword evidence="1" id="KW-0472">Membrane</keyword>
<accession>V4RTF6</accession>
<evidence type="ECO:0000313" key="3">
    <source>
        <dbReference type="Proteomes" id="UP000017837"/>
    </source>
</evidence>
<organism evidence="2 3">
    <name type="scientific">Asticcacaulis benevestitus DSM 16100 = ATCC BAA-896</name>
    <dbReference type="NCBI Taxonomy" id="1121022"/>
    <lineage>
        <taxon>Bacteria</taxon>
        <taxon>Pseudomonadati</taxon>
        <taxon>Pseudomonadota</taxon>
        <taxon>Alphaproteobacteria</taxon>
        <taxon>Caulobacterales</taxon>
        <taxon>Caulobacteraceae</taxon>
        <taxon>Asticcacaulis</taxon>
    </lineage>
</organism>
<dbReference type="OrthoDB" id="8563419at2"/>
<feature type="transmembrane region" description="Helical" evidence="1">
    <location>
        <begin position="51"/>
        <end position="69"/>
    </location>
</feature>
<dbReference type="AlphaFoldDB" id="V4RTF6"/>
<keyword evidence="3" id="KW-1185">Reference proteome</keyword>
<gene>
    <name evidence="2" type="ORF">ABENE_01135</name>
</gene>
<evidence type="ECO:0000313" key="2">
    <source>
        <dbReference type="EMBL" id="ESQ94453.1"/>
    </source>
</evidence>
<evidence type="ECO:0000256" key="1">
    <source>
        <dbReference type="SAM" id="Phobius"/>
    </source>
</evidence>
<keyword evidence="1" id="KW-1133">Transmembrane helix</keyword>
<dbReference type="PATRIC" id="fig|1121022.4.peg.223"/>
<sequence>MEDDKRPPLEEDICIHIFTVSSGMVGVCLTAVSLLHVVTAIRKVATFADDIVTVDAVLFLVSALSAYWALRTRRRRRIYALERFADSMFIAAMVLCVVAIIFITYWLNRELG</sequence>
<dbReference type="RefSeq" id="WP_018082191.1">
    <property type="nucleotide sequence ID" value="NZ_AQWM01000011.1"/>
</dbReference>
<feature type="transmembrane region" description="Helical" evidence="1">
    <location>
        <begin position="12"/>
        <end position="39"/>
    </location>
</feature>
<dbReference type="EMBL" id="AWGB01000003">
    <property type="protein sequence ID" value="ESQ94453.1"/>
    <property type="molecule type" value="Genomic_DNA"/>
</dbReference>
<dbReference type="eggNOG" id="ENOG50331UK">
    <property type="taxonomic scope" value="Bacteria"/>
</dbReference>
<keyword evidence="1" id="KW-0812">Transmembrane</keyword>
<dbReference type="Proteomes" id="UP000017837">
    <property type="component" value="Unassembled WGS sequence"/>
</dbReference>